<dbReference type="SUPFAM" id="SSF63882">
    <property type="entry name" value="MoeA N-terminal region -like"/>
    <property type="match status" value="1"/>
</dbReference>
<keyword evidence="4 6" id="KW-0501">Molybdenum cofactor biosynthesis</keyword>
<dbReference type="InterPro" id="IPR038987">
    <property type="entry name" value="MoeA-like"/>
</dbReference>
<dbReference type="Proteomes" id="UP000276029">
    <property type="component" value="Unassembled WGS sequence"/>
</dbReference>
<dbReference type="Gene3D" id="2.170.190.11">
    <property type="entry name" value="Molybdopterin biosynthesis moea protein, domain 3"/>
    <property type="match status" value="1"/>
</dbReference>
<accession>A0AAD1G2K9</accession>
<comment type="pathway">
    <text evidence="2 6">Cofactor biosynthesis; molybdopterin biosynthesis.</text>
</comment>
<dbReference type="GO" id="GO:0046872">
    <property type="term" value="F:metal ion binding"/>
    <property type="evidence" value="ECO:0007669"/>
    <property type="project" value="UniProtKB-UniRule"/>
</dbReference>
<reference evidence="8 10" key="1">
    <citation type="submission" date="2018-06" db="EMBL/GenBank/DDBJ databases">
        <title>Complete Genome Sequence of the Microcystin-Degrading Bacterium Sphingosinicella microcystinivorans Strain B-9.</title>
        <authorList>
            <person name="Jin H."/>
            <person name="Nishizawa T."/>
            <person name="Guo Y."/>
            <person name="Nishizawa A."/>
            <person name="Park H."/>
            <person name="Kato H."/>
            <person name="Tsuji K."/>
            <person name="Harada K."/>
        </authorList>
    </citation>
    <scope>NUCLEOTIDE SEQUENCE [LARGE SCALE GENOMIC DNA]</scope>
    <source>
        <strain evidence="8 10">B9</strain>
    </source>
</reference>
<evidence type="ECO:0000313" key="10">
    <source>
        <dbReference type="Proteomes" id="UP000275727"/>
    </source>
</evidence>
<dbReference type="GO" id="GO:0061599">
    <property type="term" value="F:molybdopterin molybdotransferase activity"/>
    <property type="evidence" value="ECO:0007669"/>
    <property type="project" value="UniProtKB-UniRule"/>
</dbReference>
<sequence>MSGPSHAGDDVIGFEAAIALIGSAVGPLGTVTVPLAEAEGRVLAEPLHARSNVPRRAVAAMDGYAVVDAGTQVGEALRVIGESCAGAGFGGRIAPGEAVRIFTGAPMPEGSDRCIMQEYATRQGDVVRFNRGYGPAWHVRASGSDFAAGALLLDAGTRLTPRAMVAAAAADVADLLVAARPRVAIIGTGDELAAPGQSYQREDAIPESVTFGVAAMVQQAGAATVYRATGMDQLPALEALAAAALDAADLVIVTGGASVGERDFARPMFAAHGLELLFAKVAIKPGKPVWLGRAQGKWVLGLPGNPTSAMVTARLFLLPLLARLQGRRVDDELRWRTLPLAAPLGAAGSRESFVRAHWDDAGLTALGNQDSGAQGALAAADWLIRCPAGQPALGCGAMVSALPF</sequence>
<dbReference type="Proteomes" id="UP000275727">
    <property type="component" value="Chromosome"/>
</dbReference>
<dbReference type="GO" id="GO:0006777">
    <property type="term" value="P:Mo-molybdopterin cofactor biosynthetic process"/>
    <property type="evidence" value="ECO:0007669"/>
    <property type="project" value="UniProtKB-UniRule"/>
</dbReference>
<evidence type="ECO:0000313" key="8">
    <source>
        <dbReference type="EMBL" id="BBE36132.1"/>
    </source>
</evidence>
<dbReference type="InterPro" id="IPR036688">
    <property type="entry name" value="MoeA_C_domain_IV_sf"/>
</dbReference>
<dbReference type="GO" id="GO:0005829">
    <property type="term" value="C:cytosol"/>
    <property type="evidence" value="ECO:0007669"/>
    <property type="project" value="TreeGrafter"/>
</dbReference>
<evidence type="ECO:0000256" key="5">
    <source>
        <dbReference type="ARBA" id="ARBA00047317"/>
    </source>
</evidence>
<keyword evidence="6" id="KW-0460">Magnesium</keyword>
<keyword evidence="11" id="KW-1185">Reference proteome</keyword>
<dbReference type="InterPro" id="IPR005110">
    <property type="entry name" value="MoeA_linker/N"/>
</dbReference>
<evidence type="ECO:0000256" key="3">
    <source>
        <dbReference type="ARBA" id="ARBA00010763"/>
    </source>
</evidence>
<reference evidence="9 11" key="2">
    <citation type="submission" date="2018-10" db="EMBL/GenBank/DDBJ databases">
        <title>Genomic Encyclopedia of Type Strains, Phase IV (KMG-IV): sequencing the most valuable type-strain genomes for metagenomic binning, comparative biology and taxonomic classification.</title>
        <authorList>
            <person name="Goeker M."/>
        </authorList>
    </citation>
    <scope>NUCLEOTIDE SEQUENCE [LARGE SCALE GENOMIC DNA]</scope>
    <source>
        <strain evidence="9 11">DSM 19791</strain>
    </source>
</reference>
<evidence type="ECO:0000256" key="2">
    <source>
        <dbReference type="ARBA" id="ARBA00005046"/>
    </source>
</evidence>
<evidence type="ECO:0000256" key="4">
    <source>
        <dbReference type="ARBA" id="ARBA00023150"/>
    </source>
</evidence>
<dbReference type="SMART" id="SM00852">
    <property type="entry name" value="MoCF_biosynth"/>
    <property type="match status" value="1"/>
</dbReference>
<organism evidence="8 10">
    <name type="scientific">Sphingosinicella microcystinivorans</name>
    <dbReference type="NCBI Taxonomy" id="335406"/>
    <lineage>
        <taxon>Bacteria</taxon>
        <taxon>Pseudomonadati</taxon>
        <taxon>Pseudomonadota</taxon>
        <taxon>Alphaproteobacteria</taxon>
        <taxon>Sphingomonadales</taxon>
        <taxon>Sphingosinicellaceae</taxon>
        <taxon>Sphingosinicella</taxon>
    </lineage>
</organism>
<dbReference type="InterPro" id="IPR005111">
    <property type="entry name" value="MoeA_C_domain_IV"/>
</dbReference>
<dbReference type="Pfam" id="PF03453">
    <property type="entry name" value="MoeA_N"/>
    <property type="match status" value="1"/>
</dbReference>
<evidence type="ECO:0000259" key="7">
    <source>
        <dbReference type="SMART" id="SM00852"/>
    </source>
</evidence>
<dbReference type="Gene3D" id="3.90.105.10">
    <property type="entry name" value="Molybdopterin biosynthesis moea protein, domain 2"/>
    <property type="match status" value="1"/>
</dbReference>
<dbReference type="PANTHER" id="PTHR10192">
    <property type="entry name" value="MOLYBDOPTERIN BIOSYNTHESIS PROTEIN"/>
    <property type="match status" value="1"/>
</dbReference>
<dbReference type="EMBL" id="RBWX01000009">
    <property type="protein sequence ID" value="RKS88321.1"/>
    <property type="molecule type" value="Genomic_DNA"/>
</dbReference>
<dbReference type="Gene3D" id="3.40.980.10">
    <property type="entry name" value="MoaB/Mog-like domain"/>
    <property type="match status" value="1"/>
</dbReference>
<feature type="domain" description="MoaB/Mog" evidence="7">
    <location>
        <begin position="184"/>
        <end position="323"/>
    </location>
</feature>
<dbReference type="Gene3D" id="2.40.340.10">
    <property type="entry name" value="MoeA, C-terminal, domain IV"/>
    <property type="match status" value="1"/>
</dbReference>
<dbReference type="Pfam" id="PF00994">
    <property type="entry name" value="MoCF_biosynth"/>
    <property type="match status" value="1"/>
</dbReference>
<dbReference type="SUPFAM" id="SSF63867">
    <property type="entry name" value="MoeA C-terminal domain-like"/>
    <property type="match status" value="1"/>
</dbReference>
<keyword evidence="6" id="KW-0808">Transferase</keyword>
<evidence type="ECO:0000256" key="1">
    <source>
        <dbReference type="ARBA" id="ARBA00002901"/>
    </source>
</evidence>
<dbReference type="RefSeq" id="WP_243445475.1">
    <property type="nucleotide sequence ID" value="NZ_AP018711.1"/>
</dbReference>
<keyword evidence="6" id="KW-0479">Metal-binding</keyword>
<dbReference type="InterPro" id="IPR036425">
    <property type="entry name" value="MoaB/Mog-like_dom_sf"/>
</dbReference>
<dbReference type="EMBL" id="AP018711">
    <property type="protein sequence ID" value="BBE36132.1"/>
    <property type="molecule type" value="Genomic_DNA"/>
</dbReference>
<comment type="function">
    <text evidence="1 6">Catalyzes the insertion of molybdate into adenylated molybdopterin with the concomitant release of AMP.</text>
</comment>
<evidence type="ECO:0000313" key="11">
    <source>
        <dbReference type="Proteomes" id="UP000276029"/>
    </source>
</evidence>
<protein>
    <recommendedName>
        <fullName evidence="6">Molybdopterin molybdenumtransferase</fullName>
        <ecNumber evidence="6">2.10.1.1</ecNumber>
    </recommendedName>
</protein>
<comment type="cofactor">
    <cofactor evidence="6">
        <name>Mg(2+)</name>
        <dbReference type="ChEBI" id="CHEBI:18420"/>
    </cofactor>
</comment>
<gene>
    <name evidence="9" type="ORF">DFR51_2971</name>
    <name evidence="8" type="ORF">SmB9_37900</name>
</gene>
<proteinExistence type="inferred from homology"/>
<dbReference type="CDD" id="cd00887">
    <property type="entry name" value="MoeA"/>
    <property type="match status" value="1"/>
</dbReference>
<dbReference type="Pfam" id="PF03454">
    <property type="entry name" value="MoeA_C"/>
    <property type="match status" value="1"/>
</dbReference>
<dbReference type="EC" id="2.10.1.1" evidence="6"/>
<name>A0AAD1G2K9_SPHMI</name>
<evidence type="ECO:0000313" key="9">
    <source>
        <dbReference type="EMBL" id="RKS88321.1"/>
    </source>
</evidence>
<dbReference type="SUPFAM" id="SSF53218">
    <property type="entry name" value="Molybdenum cofactor biosynthesis proteins"/>
    <property type="match status" value="1"/>
</dbReference>
<dbReference type="PANTHER" id="PTHR10192:SF5">
    <property type="entry name" value="GEPHYRIN"/>
    <property type="match status" value="1"/>
</dbReference>
<dbReference type="InterPro" id="IPR036135">
    <property type="entry name" value="MoeA_linker/N_sf"/>
</dbReference>
<dbReference type="AlphaFoldDB" id="A0AAD1G2K9"/>
<dbReference type="KEGG" id="smic:SmB9_37900"/>
<comment type="catalytic activity">
    <reaction evidence="5">
        <text>adenylyl-molybdopterin + molybdate = Mo-molybdopterin + AMP + H(+)</text>
        <dbReference type="Rhea" id="RHEA:35047"/>
        <dbReference type="ChEBI" id="CHEBI:15378"/>
        <dbReference type="ChEBI" id="CHEBI:36264"/>
        <dbReference type="ChEBI" id="CHEBI:62727"/>
        <dbReference type="ChEBI" id="CHEBI:71302"/>
        <dbReference type="ChEBI" id="CHEBI:456215"/>
        <dbReference type="EC" id="2.10.1.1"/>
    </reaction>
</comment>
<evidence type="ECO:0000256" key="6">
    <source>
        <dbReference type="RuleBase" id="RU365090"/>
    </source>
</evidence>
<comment type="similarity">
    <text evidence="3 6">Belongs to the MoeA family.</text>
</comment>
<keyword evidence="6" id="KW-0500">Molybdenum</keyword>
<dbReference type="InterPro" id="IPR001453">
    <property type="entry name" value="MoaB/Mog_dom"/>
</dbReference>